<keyword evidence="3" id="KW-0902">Two-component regulatory system</keyword>
<evidence type="ECO:0000259" key="4">
    <source>
        <dbReference type="Pfam" id="PF02518"/>
    </source>
</evidence>
<feature type="domain" description="Phage shock protein PspC N-terminal" evidence="5">
    <location>
        <begin position="16"/>
        <end position="70"/>
    </location>
</feature>
<evidence type="ECO:0000256" key="1">
    <source>
        <dbReference type="ARBA" id="ARBA00022679"/>
    </source>
</evidence>
<dbReference type="InterPro" id="IPR007168">
    <property type="entry name" value="Phageshock_PspC_N"/>
</dbReference>
<dbReference type="GO" id="GO:0016301">
    <property type="term" value="F:kinase activity"/>
    <property type="evidence" value="ECO:0007669"/>
    <property type="project" value="UniProtKB-KW"/>
</dbReference>
<accession>A0A1Q2CG27</accession>
<evidence type="ECO:0000259" key="5">
    <source>
        <dbReference type="Pfam" id="PF04024"/>
    </source>
</evidence>
<evidence type="ECO:0000256" key="3">
    <source>
        <dbReference type="ARBA" id="ARBA00023012"/>
    </source>
</evidence>
<dbReference type="GO" id="GO:0000160">
    <property type="term" value="P:phosphorelay signal transduction system"/>
    <property type="evidence" value="ECO:0007669"/>
    <property type="project" value="UniProtKB-KW"/>
</dbReference>
<dbReference type="InterPro" id="IPR003594">
    <property type="entry name" value="HATPase_dom"/>
</dbReference>
<dbReference type="InterPro" id="IPR036890">
    <property type="entry name" value="HATPase_C_sf"/>
</dbReference>
<dbReference type="KEGG" id="tfl:RPIT_09905"/>
<dbReference type="AlphaFoldDB" id="A0A1Q2CG27"/>
<dbReference type="EMBL" id="CP019605">
    <property type="protein sequence ID" value="AQP45063.1"/>
    <property type="molecule type" value="Genomic_DNA"/>
</dbReference>
<feature type="domain" description="Histidine kinase/HSP90-like ATPase" evidence="4">
    <location>
        <begin position="330"/>
        <end position="416"/>
    </location>
</feature>
<dbReference type="Pfam" id="PF02518">
    <property type="entry name" value="HATPase_c"/>
    <property type="match status" value="1"/>
</dbReference>
<evidence type="ECO:0000313" key="7">
    <source>
        <dbReference type="Proteomes" id="UP000188324"/>
    </source>
</evidence>
<gene>
    <name evidence="6" type="ORF">RPIT_09905</name>
</gene>
<dbReference type="SUPFAM" id="SSF55874">
    <property type="entry name" value="ATPase domain of HSP90 chaperone/DNA topoisomerase II/histidine kinase"/>
    <property type="match status" value="1"/>
</dbReference>
<keyword evidence="1" id="KW-0808">Transferase</keyword>
<sequence>MTDQRDLLRAPPRAPLGRRVEGRMIAGVAVGLSEHLDLSVRVVRFGFVLLSFLSGMGVVAYLALWVFMPRANTVESAAGLDAAARRGMRPASSTATQRADTGILVSGGMIAVGILWAFVVAGAVPSNLFWPAVLGGAGVIVIWLQVDERVPHAADQVAVGPWGRFTRGGGAMSVLRLMGGLLLVLAGVTWILATRVGLAQLPGILGASALLLAGLVVVAAPWLYQQRGRIRRAEAERLRAEARSDMAAHLHDSVLQTLALIQRQAGDAATVSALARKQERELRTWLYGETPRDESLRAALAAIASDVESNFPINVEVVCVGDAQVDDRVQALVQAVREAVINAAKHSQSPRVDVYAEVLGTGIEAFVRDRGVGFDPARVPEGRMGVRESIKARLERQGGTAVIRSEAGTGTEVRLEI</sequence>
<proteinExistence type="predicted"/>
<organism evidence="6 7">
    <name type="scientific">Tessaracoccus flavus</name>
    <dbReference type="NCBI Taxonomy" id="1610493"/>
    <lineage>
        <taxon>Bacteria</taxon>
        <taxon>Bacillati</taxon>
        <taxon>Actinomycetota</taxon>
        <taxon>Actinomycetes</taxon>
        <taxon>Propionibacteriales</taxon>
        <taxon>Propionibacteriaceae</taxon>
        <taxon>Tessaracoccus</taxon>
    </lineage>
</organism>
<evidence type="ECO:0000313" key="6">
    <source>
        <dbReference type="EMBL" id="AQP45063.1"/>
    </source>
</evidence>
<dbReference type="Gene3D" id="3.30.565.10">
    <property type="entry name" value="Histidine kinase-like ATPase, C-terminal domain"/>
    <property type="match status" value="1"/>
</dbReference>
<dbReference type="Pfam" id="PF04024">
    <property type="entry name" value="PspC"/>
    <property type="match status" value="1"/>
</dbReference>
<keyword evidence="7" id="KW-1185">Reference proteome</keyword>
<dbReference type="Proteomes" id="UP000188324">
    <property type="component" value="Chromosome"/>
</dbReference>
<dbReference type="InterPro" id="IPR050482">
    <property type="entry name" value="Sensor_HK_TwoCompSys"/>
</dbReference>
<reference evidence="6 7" key="1">
    <citation type="journal article" date="2016" name="Int. J. Syst. Evol. Microbiol.">
        <title>Tessaracoccus flavus sp. nov., isolated from the drainage system of a lindane-producing factory.</title>
        <authorList>
            <person name="Kumari R."/>
            <person name="Singh P."/>
            <person name="Schumann P."/>
            <person name="Lal R."/>
        </authorList>
    </citation>
    <scope>NUCLEOTIDE SEQUENCE [LARGE SCALE GENOMIC DNA]</scope>
    <source>
        <strain evidence="6 7">RP1T</strain>
    </source>
</reference>
<evidence type="ECO:0000256" key="2">
    <source>
        <dbReference type="ARBA" id="ARBA00022777"/>
    </source>
</evidence>
<name>A0A1Q2CG27_9ACTN</name>
<dbReference type="CDD" id="cd16917">
    <property type="entry name" value="HATPase_UhpB-NarQ-NarX-like"/>
    <property type="match status" value="1"/>
</dbReference>
<dbReference type="PANTHER" id="PTHR24421">
    <property type="entry name" value="NITRATE/NITRITE SENSOR PROTEIN NARX-RELATED"/>
    <property type="match status" value="1"/>
</dbReference>
<dbReference type="PANTHER" id="PTHR24421:SF61">
    <property type="entry name" value="OXYGEN SENSOR HISTIDINE KINASE NREB"/>
    <property type="match status" value="1"/>
</dbReference>
<protein>
    <submittedName>
        <fullName evidence="6">Uncharacterized protein</fullName>
    </submittedName>
</protein>
<dbReference type="OrthoDB" id="3534856at2"/>
<dbReference type="RefSeq" id="WP_077342757.1">
    <property type="nucleotide sequence ID" value="NZ_CP019605.1"/>
</dbReference>
<keyword evidence="2" id="KW-0418">Kinase</keyword>
<dbReference type="STRING" id="1610493.RPIT_09905"/>